<dbReference type="Proteomes" id="UP000023152">
    <property type="component" value="Unassembled WGS sequence"/>
</dbReference>
<proteinExistence type="predicted"/>
<name>X6NIV1_RETFI</name>
<organism evidence="2 3">
    <name type="scientific">Reticulomyxa filosa</name>
    <dbReference type="NCBI Taxonomy" id="46433"/>
    <lineage>
        <taxon>Eukaryota</taxon>
        <taxon>Sar</taxon>
        <taxon>Rhizaria</taxon>
        <taxon>Retaria</taxon>
        <taxon>Foraminifera</taxon>
        <taxon>Monothalamids</taxon>
        <taxon>Reticulomyxidae</taxon>
        <taxon>Reticulomyxa</taxon>
    </lineage>
</organism>
<feature type="region of interest" description="Disordered" evidence="1">
    <location>
        <begin position="72"/>
        <end position="99"/>
    </location>
</feature>
<evidence type="ECO:0008006" key="4">
    <source>
        <dbReference type="Google" id="ProtNLM"/>
    </source>
</evidence>
<evidence type="ECO:0000256" key="1">
    <source>
        <dbReference type="SAM" id="MobiDB-lite"/>
    </source>
</evidence>
<protein>
    <recommendedName>
        <fullName evidence="4">Globin family profile domain-containing protein</fullName>
    </recommendedName>
</protein>
<reference evidence="2 3" key="1">
    <citation type="journal article" date="2013" name="Curr. Biol.">
        <title>The Genome of the Foraminiferan Reticulomyxa filosa.</title>
        <authorList>
            <person name="Glockner G."/>
            <person name="Hulsmann N."/>
            <person name="Schleicher M."/>
            <person name="Noegel A.A."/>
            <person name="Eichinger L."/>
            <person name="Gallinger C."/>
            <person name="Pawlowski J."/>
            <person name="Sierra R."/>
            <person name="Euteneuer U."/>
            <person name="Pillet L."/>
            <person name="Moustafa A."/>
            <person name="Platzer M."/>
            <person name="Groth M."/>
            <person name="Szafranski K."/>
            <person name="Schliwa M."/>
        </authorList>
    </citation>
    <scope>NUCLEOTIDE SEQUENCE [LARGE SCALE GENOMIC DNA]</scope>
</reference>
<accession>X6NIV1</accession>
<dbReference type="InterPro" id="IPR012292">
    <property type="entry name" value="Globin/Proto"/>
</dbReference>
<sequence length="132" mass="15596">MVELGKVHNTYGVQLSQLHSFGDVLTESVRRNIPLKWTEEHTKAWQWFWKIVVDLFSRGMLEHIEEKKELEDLKRERVENETTKTDEKTDSTTDVDEAADEEFIFDLKGRYTHSRLGDHESQADKKSDEDEQ</sequence>
<comment type="caution">
    <text evidence="2">The sequence shown here is derived from an EMBL/GenBank/DDBJ whole genome shotgun (WGS) entry which is preliminary data.</text>
</comment>
<dbReference type="SUPFAM" id="SSF46458">
    <property type="entry name" value="Globin-like"/>
    <property type="match status" value="1"/>
</dbReference>
<dbReference type="GO" id="GO:0019825">
    <property type="term" value="F:oxygen binding"/>
    <property type="evidence" value="ECO:0007669"/>
    <property type="project" value="InterPro"/>
</dbReference>
<evidence type="ECO:0000313" key="3">
    <source>
        <dbReference type="Proteomes" id="UP000023152"/>
    </source>
</evidence>
<dbReference type="EMBL" id="ASPP01008350">
    <property type="protein sequence ID" value="ETO25669.1"/>
    <property type="molecule type" value="Genomic_DNA"/>
</dbReference>
<dbReference type="AlphaFoldDB" id="X6NIV1"/>
<feature type="compositionally biased region" description="Basic and acidic residues" evidence="1">
    <location>
        <begin position="72"/>
        <end position="91"/>
    </location>
</feature>
<dbReference type="Gene3D" id="1.10.490.10">
    <property type="entry name" value="Globins"/>
    <property type="match status" value="1"/>
</dbReference>
<evidence type="ECO:0000313" key="2">
    <source>
        <dbReference type="EMBL" id="ETO25669.1"/>
    </source>
</evidence>
<dbReference type="InterPro" id="IPR009050">
    <property type="entry name" value="Globin-like_sf"/>
</dbReference>
<dbReference type="CDD" id="cd01040">
    <property type="entry name" value="Mb-like"/>
    <property type="match status" value="1"/>
</dbReference>
<gene>
    <name evidence="2" type="ORF">RFI_11469</name>
</gene>
<keyword evidence="3" id="KW-1185">Reference proteome</keyword>
<dbReference type="GO" id="GO:0020037">
    <property type="term" value="F:heme binding"/>
    <property type="evidence" value="ECO:0007669"/>
    <property type="project" value="InterPro"/>
</dbReference>
<dbReference type="InterPro" id="IPR044399">
    <property type="entry name" value="Mb-like_M"/>
</dbReference>